<gene>
    <name evidence="1" type="ORF">HMN09_01041200</name>
</gene>
<organism evidence="1 2">
    <name type="scientific">Mycena chlorophos</name>
    <name type="common">Agaric fungus</name>
    <name type="synonym">Agaricus chlorophos</name>
    <dbReference type="NCBI Taxonomy" id="658473"/>
    <lineage>
        <taxon>Eukaryota</taxon>
        <taxon>Fungi</taxon>
        <taxon>Dikarya</taxon>
        <taxon>Basidiomycota</taxon>
        <taxon>Agaricomycotina</taxon>
        <taxon>Agaricomycetes</taxon>
        <taxon>Agaricomycetidae</taxon>
        <taxon>Agaricales</taxon>
        <taxon>Marasmiineae</taxon>
        <taxon>Mycenaceae</taxon>
        <taxon>Mycena</taxon>
    </lineage>
</organism>
<accession>A0A8H6W3R3</accession>
<reference evidence="1" key="1">
    <citation type="submission" date="2020-05" db="EMBL/GenBank/DDBJ databases">
        <title>Mycena genomes resolve the evolution of fungal bioluminescence.</title>
        <authorList>
            <person name="Tsai I.J."/>
        </authorList>
    </citation>
    <scope>NUCLEOTIDE SEQUENCE</scope>
    <source>
        <strain evidence="1">110903Hualien_Pintung</strain>
    </source>
</reference>
<name>A0A8H6W3R3_MYCCL</name>
<dbReference type="EMBL" id="JACAZE010000015">
    <property type="protein sequence ID" value="KAF7298194.1"/>
    <property type="molecule type" value="Genomic_DNA"/>
</dbReference>
<comment type="caution">
    <text evidence="1">The sequence shown here is derived from an EMBL/GenBank/DDBJ whole genome shotgun (WGS) entry which is preliminary data.</text>
</comment>
<evidence type="ECO:0000313" key="2">
    <source>
        <dbReference type="Proteomes" id="UP000613580"/>
    </source>
</evidence>
<keyword evidence="2" id="KW-1185">Reference proteome</keyword>
<protein>
    <submittedName>
        <fullName evidence="1">PPM-type phosphatase domain-containing protein</fullName>
    </submittedName>
</protein>
<sequence>MRACLGAAVARGTGECAYKNAACFGEDASTVGDSVLPMHFLALIALVPLVFALPPTKRAVAYYDPTANGGAMLTDASGGSSASDLGEPLNVIISGLSSSAVLGDSGFLNFAQSIGFSTECLGIHIGTPQTANLGDGNGYVPQSAELREDYGDPDLGTCLESLIGGNHLRMYRQNGTQANSGALFLAVSQEEDASDNHNIIANGYNVGKSPEFSQPSKNANLTRSRRARCGCCRDYLHERCHILDHVEKYHWPPCTWRHRHQPRHLTRRYYKI</sequence>
<evidence type="ECO:0000313" key="1">
    <source>
        <dbReference type="EMBL" id="KAF7298194.1"/>
    </source>
</evidence>
<dbReference type="AlphaFoldDB" id="A0A8H6W3R3"/>
<dbReference type="OrthoDB" id="2310204at2759"/>
<proteinExistence type="predicted"/>
<dbReference type="Proteomes" id="UP000613580">
    <property type="component" value="Unassembled WGS sequence"/>
</dbReference>